<evidence type="ECO:0000259" key="2">
    <source>
        <dbReference type="Pfam" id="PF23622"/>
    </source>
</evidence>
<sequence>MKTNEPMQTQTKKSLKSRVSAWHFARAHLLGNVRFVTAVTSSLPGHFTFFLIRQPSKRGAVEGEKEDIIIALPRNVVDGILELLPVHDATRTSILSSKWRDIWISLPYLVLNNYFCRKLTAKPTTIFRKTVDEILLQHVGDIVRFVLDVSGINLSSYASINRWMRYVTKNGVKELTITMSDKKTYILPSHVFNCPTLTHLELFNCVFKPPTYFLGFRNLTNLHLERITFVPTNQFCVIDVPLLVDLVLMFCCGTQYLKMISPQLESLFVHVGHYLVLNCFMNCKKLSVLAIELEKVEDNPKHDEISTMEKFLFSFPSLEQPFLGSLVLEILNANIVLDELPPKLNSLWHLQLGVDFNKVDQTFLCSTFNQEFS</sequence>
<evidence type="ECO:0000313" key="4">
    <source>
        <dbReference type="Proteomes" id="UP001311915"/>
    </source>
</evidence>
<organism evidence="3 4">
    <name type="scientific">Solanum pinnatisectum</name>
    <name type="common">tansyleaf nightshade</name>
    <dbReference type="NCBI Taxonomy" id="50273"/>
    <lineage>
        <taxon>Eukaryota</taxon>
        <taxon>Viridiplantae</taxon>
        <taxon>Streptophyta</taxon>
        <taxon>Embryophyta</taxon>
        <taxon>Tracheophyta</taxon>
        <taxon>Spermatophyta</taxon>
        <taxon>Magnoliopsida</taxon>
        <taxon>eudicotyledons</taxon>
        <taxon>Gunneridae</taxon>
        <taxon>Pentapetalae</taxon>
        <taxon>asterids</taxon>
        <taxon>lamiids</taxon>
        <taxon>Solanales</taxon>
        <taxon>Solanaceae</taxon>
        <taxon>Solanoideae</taxon>
        <taxon>Solaneae</taxon>
        <taxon>Solanum</taxon>
    </lineage>
</organism>
<protein>
    <recommendedName>
        <fullName evidence="5">F-box domain-containing protein</fullName>
    </recommendedName>
</protein>
<keyword evidence="4" id="KW-1185">Reference proteome</keyword>
<feature type="domain" description="At1g61320/AtMIF1 LRR" evidence="2">
    <location>
        <begin position="134"/>
        <end position="270"/>
    </location>
</feature>
<dbReference type="Proteomes" id="UP001311915">
    <property type="component" value="Unassembled WGS sequence"/>
</dbReference>
<gene>
    <name evidence="3" type="ORF">R3W88_011456</name>
</gene>
<dbReference type="Pfam" id="PF23622">
    <property type="entry name" value="LRR_At1g61320_AtMIF1"/>
    <property type="match status" value="1"/>
</dbReference>
<dbReference type="Pfam" id="PF00646">
    <property type="entry name" value="F-box"/>
    <property type="match status" value="1"/>
</dbReference>
<dbReference type="SUPFAM" id="SSF81383">
    <property type="entry name" value="F-box domain"/>
    <property type="match status" value="1"/>
</dbReference>
<dbReference type="SUPFAM" id="SSF52047">
    <property type="entry name" value="RNI-like"/>
    <property type="match status" value="1"/>
</dbReference>
<dbReference type="PANTHER" id="PTHR31639">
    <property type="entry name" value="F-BOX PROTEIN-LIKE"/>
    <property type="match status" value="1"/>
</dbReference>
<proteinExistence type="predicted"/>
<name>A0AAV9L709_9SOLN</name>
<dbReference type="AlphaFoldDB" id="A0AAV9L709"/>
<accession>A0AAV9L709</accession>
<dbReference type="InterPro" id="IPR032675">
    <property type="entry name" value="LRR_dom_sf"/>
</dbReference>
<evidence type="ECO:0008006" key="5">
    <source>
        <dbReference type="Google" id="ProtNLM"/>
    </source>
</evidence>
<evidence type="ECO:0000259" key="1">
    <source>
        <dbReference type="Pfam" id="PF00646"/>
    </source>
</evidence>
<dbReference type="PANTHER" id="PTHR31639:SF333">
    <property type="entry name" value="F-BOX DOMAIN, FBD DOMAIN, LEUCINE-RICH REPEAT DOMAIN, L DOMAIN-LIKE PROTEIN-RELATED"/>
    <property type="match status" value="1"/>
</dbReference>
<dbReference type="InterPro" id="IPR036047">
    <property type="entry name" value="F-box-like_dom_sf"/>
</dbReference>
<comment type="caution">
    <text evidence="3">The sequence shown here is derived from an EMBL/GenBank/DDBJ whole genome shotgun (WGS) entry which is preliminary data.</text>
</comment>
<dbReference type="Gene3D" id="3.80.10.10">
    <property type="entry name" value="Ribonuclease Inhibitor"/>
    <property type="match status" value="1"/>
</dbReference>
<feature type="domain" description="F-box" evidence="1">
    <location>
        <begin position="71"/>
        <end position="107"/>
    </location>
</feature>
<reference evidence="3 4" key="1">
    <citation type="submission" date="2023-10" db="EMBL/GenBank/DDBJ databases">
        <title>Genome-Wide Identification Analysis in wild type Solanum Pinnatisectum Reveals Some Genes Defensing Phytophthora Infestans.</title>
        <authorList>
            <person name="Sun C."/>
        </authorList>
    </citation>
    <scope>NUCLEOTIDE SEQUENCE [LARGE SCALE GENOMIC DNA]</scope>
    <source>
        <strain evidence="3">LQN</strain>
        <tissue evidence="3">Leaf</tissue>
    </source>
</reference>
<evidence type="ECO:0000313" key="3">
    <source>
        <dbReference type="EMBL" id="KAK4721223.1"/>
    </source>
</evidence>
<dbReference type="InterPro" id="IPR055357">
    <property type="entry name" value="LRR_At1g61320_AtMIF1"/>
</dbReference>
<dbReference type="InterPro" id="IPR001810">
    <property type="entry name" value="F-box_dom"/>
</dbReference>
<dbReference type="EMBL" id="JAWPEI010000007">
    <property type="protein sequence ID" value="KAK4721223.1"/>
    <property type="molecule type" value="Genomic_DNA"/>
</dbReference>